<evidence type="ECO:0000313" key="2">
    <source>
        <dbReference type="Proteomes" id="UP000621455"/>
    </source>
</evidence>
<keyword evidence="2" id="KW-1185">Reference proteome</keyword>
<sequence>MPMKDFLSQLAKTADDKSLLDFCRRRVLHGTPSVFQGDEEKYYSFRKRIADEFQINFHEIFITGSAKLGFSPHKKKLFDLDSDIDVALISSNLYDQMMEFIHGYQMELRENRKAVSIEEIKRYHKFLEYSAIGWMRPDLLPTSFQVDDLKTKWFAFFSSISYGYSEVGNYKVTAGAFKSYSHLERYTVSGLISLKANLKIGEVHAATN</sequence>
<dbReference type="RefSeq" id="WP_167093474.1">
    <property type="nucleotide sequence ID" value="NZ_WHJG01000057.1"/>
</dbReference>
<accession>A0ABX0NES3</accession>
<proteinExistence type="predicted"/>
<organism evidence="1 2">
    <name type="scientific">Massilia frigida</name>
    <dbReference type="NCBI Taxonomy" id="2609281"/>
    <lineage>
        <taxon>Bacteria</taxon>
        <taxon>Pseudomonadati</taxon>
        <taxon>Pseudomonadota</taxon>
        <taxon>Betaproteobacteria</taxon>
        <taxon>Burkholderiales</taxon>
        <taxon>Oxalobacteraceae</taxon>
        <taxon>Telluria group</taxon>
        <taxon>Massilia</taxon>
    </lineage>
</organism>
<protein>
    <recommendedName>
        <fullName evidence="3">Nucleotidyltransferase</fullName>
    </recommendedName>
</protein>
<comment type="caution">
    <text evidence="1">The sequence shown here is derived from an EMBL/GenBank/DDBJ whole genome shotgun (WGS) entry which is preliminary data.</text>
</comment>
<reference evidence="1 2" key="1">
    <citation type="submission" date="2019-10" db="EMBL/GenBank/DDBJ databases">
        <title>Taxonomy of Antarctic Massilia spp.: description of Massilia rubra sp. nov., Massilia aquatica sp. nov., Massilia mucilaginosa sp. nov., Massilia frigida sp. nov. isolated from streams, lakes and regoliths.</title>
        <authorList>
            <person name="Holochova P."/>
            <person name="Sedlacek I."/>
            <person name="Kralova S."/>
            <person name="Maslanova I."/>
            <person name="Busse H.-J."/>
            <person name="Stankova E."/>
            <person name="Vrbovska V."/>
            <person name="Kovarovic V."/>
            <person name="Bartak M."/>
            <person name="Svec P."/>
            <person name="Pantucek R."/>
        </authorList>
    </citation>
    <scope>NUCLEOTIDE SEQUENCE [LARGE SCALE GENOMIC DNA]</scope>
    <source>
        <strain evidence="1 2">CCM 8695</strain>
    </source>
</reference>
<gene>
    <name evidence="1" type="ORF">F2P44_30775</name>
</gene>
<name>A0ABX0NES3_9BURK</name>
<evidence type="ECO:0008006" key="3">
    <source>
        <dbReference type="Google" id="ProtNLM"/>
    </source>
</evidence>
<dbReference type="EMBL" id="WHJG01000057">
    <property type="protein sequence ID" value="NHZ83619.1"/>
    <property type="molecule type" value="Genomic_DNA"/>
</dbReference>
<dbReference type="Proteomes" id="UP000621455">
    <property type="component" value="Unassembled WGS sequence"/>
</dbReference>
<evidence type="ECO:0000313" key="1">
    <source>
        <dbReference type="EMBL" id="NHZ83619.1"/>
    </source>
</evidence>